<dbReference type="Proteomes" id="UP000009100">
    <property type="component" value="Chromosome 2"/>
</dbReference>
<sequence>MSPIVLITWGFLFQFDNGVVIYAHNVLSYSRLHFYICSVLNLSNENQQIYSSIKIHLFNI</sequence>
<proteinExistence type="predicted"/>
<name>B7VQE6_VIBA3</name>
<dbReference type="KEGG" id="vsp:VS_II0176"/>
<protein>
    <submittedName>
        <fullName evidence="1">Uncharacterized protein</fullName>
    </submittedName>
</protein>
<gene>
    <name evidence="1" type="ordered locus">VS_II0176</name>
</gene>
<evidence type="ECO:0000313" key="2">
    <source>
        <dbReference type="Proteomes" id="UP000009100"/>
    </source>
</evidence>
<dbReference type="STRING" id="575788.VS_II0176"/>
<dbReference type="AlphaFoldDB" id="B7VQE6"/>
<reference evidence="1 2" key="1">
    <citation type="submission" date="2009-02" db="EMBL/GenBank/DDBJ databases">
        <title>Vibrio splendidus str. LGP32 complete genome.</title>
        <authorList>
            <person name="Mazel D."/>
            <person name="Le Roux F."/>
        </authorList>
    </citation>
    <scope>NUCLEOTIDE SEQUENCE [LARGE SCALE GENOMIC DNA]</scope>
    <source>
        <strain evidence="1 2">LGP32</strain>
    </source>
</reference>
<dbReference type="EMBL" id="FM954973">
    <property type="protein sequence ID" value="CAV25491.1"/>
    <property type="molecule type" value="Genomic_DNA"/>
</dbReference>
<organism evidence="1 2">
    <name type="scientific">Vibrio atlanticus (strain LGP32)</name>
    <name type="common">Vibrio splendidus (strain Mel32)</name>
    <dbReference type="NCBI Taxonomy" id="575788"/>
    <lineage>
        <taxon>Bacteria</taxon>
        <taxon>Pseudomonadati</taxon>
        <taxon>Pseudomonadota</taxon>
        <taxon>Gammaproteobacteria</taxon>
        <taxon>Vibrionales</taxon>
        <taxon>Vibrionaceae</taxon>
        <taxon>Vibrio</taxon>
    </lineage>
</organism>
<evidence type="ECO:0000313" key="1">
    <source>
        <dbReference type="EMBL" id="CAV25491.1"/>
    </source>
</evidence>
<dbReference type="HOGENOM" id="CLU_2940667_0_0_6"/>
<accession>B7VQE6</accession>